<reference evidence="2" key="1">
    <citation type="submission" date="2016-01" db="EMBL/GenBank/DDBJ databases">
        <authorList>
            <person name="Mitreva M."/>
            <person name="Pepin K.H."/>
            <person name="Mihindukulasuriya K.A."/>
            <person name="Fulton R."/>
            <person name="Fronick C."/>
            <person name="O'Laughlin M."/>
            <person name="Miner T."/>
            <person name="Herter B."/>
            <person name="Rosa B.A."/>
            <person name="Cordes M."/>
            <person name="Tomlinson C."/>
            <person name="Wollam A."/>
            <person name="Palsikar V.B."/>
            <person name="Mardis E.R."/>
            <person name="Wilson R.K."/>
        </authorList>
    </citation>
    <scope>NUCLEOTIDE SEQUENCE [LARGE SCALE GENOMIC DNA]</scope>
    <source>
        <strain evidence="2">MJR7716</strain>
    </source>
</reference>
<dbReference type="Proteomes" id="UP000070533">
    <property type="component" value="Unassembled WGS sequence"/>
</dbReference>
<dbReference type="RefSeq" id="WP_156439182.1">
    <property type="nucleotide sequence ID" value="NZ_CAMXYN010000010.1"/>
</dbReference>
<organism evidence="1 2">
    <name type="scientific">Prevotella corporis</name>
    <dbReference type="NCBI Taxonomy" id="28128"/>
    <lineage>
        <taxon>Bacteria</taxon>
        <taxon>Pseudomonadati</taxon>
        <taxon>Bacteroidota</taxon>
        <taxon>Bacteroidia</taxon>
        <taxon>Bacteroidales</taxon>
        <taxon>Prevotellaceae</taxon>
        <taxon>Prevotella</taxon>
    </lineage>
</organism>
<dbReference type="EMBL" id="LRQG01000056">
    <property type="protein sequence ID" value="KXA40904.1"/>
    <property type="molecule type" value="Genomic_DNA"/>
</dbReference>
<dbReference type="AlphaFoldDB" id="A0A133QDD7"/>
<evidence type="ECO:0000313" key="2">
    <source>
        <dbReference type="Proteomes" id="UP000070533"/>
    </source>
</evidence>
<accession>A0A133QDD7</accession>
<keyword evidence="2" id="KW-1185">Reference proteome</keyword>
<evidence type="ECO:0000313" key="1">
    <source>
        <dbReference type="EMBL" id="KXA40904.1"/>
    </source>
</evidence>
<gene>
    <name evidence="1" type="ORF">HMPREF3226_00949</name>
</gene>
<name>A0A133QDD7_9BACT</name>
<proteinExistence type="predicted"/>
<protein>
    <submittedName>
        <fullName evidence="1">Uncharacterized protein</fullName>
    </submittedName>
</protein>
<dbReference type="PATRIC" id="fig|28128.5.peg.956"/>
<comment type="caution">
    <text evidence="1">The sequence shown here is derived from an EMBL/GenBank/DDBJ whole genome shotgun (WGS) entry which is preliminary data.</text>
</comment>
<sequence>MSRILARRFAYGFYNLPIKDVEQEFMNTLQNIYIMNNVSIEHLYLTDVRQTSVGF</sequence>